<accession>A0A815SM26</accession>
<dbReference type="InterPro" id="IPR038765">
    <property type="entry name" value="Papain-like_cys_pep_sf"/>
</dbReference>
<dbReference type="Pfam" id="PF02338">
    <property type="entry name" value="OTU"/>
    <property type="match status" value="1"/>
</dbReference>
<gene>
    <name evidence="2" type="ORF">GPM918_LOCUS36356</name>
    <name evidence="3" type="ORF">SRO942_LOCUS37089</name>
</gene>
<feature type="domain" description="OTU" evidence="1">
    <location>
        <begin position="180"/>
        <end position="311"/>
    </location>
</feature>
<protein>
    <recommendedName>
        <fullName evidence="1">OTU domain-containing protein</fullName>
    </recommendedName>
</protein>
<dbReference type="InterPro" id="IPR050704">
    <property type="entry name" value="Peptidase_C85-like"/>
</dbReference>
<dbReference type="Proteomes" id="UP000663829">
    <property type="component" value="Unassembled WGS sequence"/>
</dbReference>
<reference evidence="2" key="1">
    <citation type="submission" date="2021-02" db="EMBL/GenBank/DDBJ databases">
        <authorList>
            <person name="Nowell W R."/>
        </authorList>
    </citation>
    <scope>NUCLEOTIDE SEQUENCE</scope>
</reference>
<dbReference type="EMBL" id="CAJNOQ010021892">
    <property type="protein sequence ID" value="CAF1493300.1"/>
    <property type="molecule type" value="Genomic_DNA"/>
</dbReference>
<dbReference type="CDD" id="cd22755">
    <property type="entry name" value="OTU_CeDUB-like"/>
    <property type="match status" value="1"/>
</dbReference>
<dbReference type="EMBL" id="CAJOBC010087389">
    <property type="protein sequence ID" value="CAF4356082.1"/>
    <property type="molecule type" value="Genomic_DNA"/>
</dbReference>
<evidence type="ECO:0000313" key="3">
    <source>
        <dbReference type="EMBL" id="CAF4356082.1"/>
    </source>
</evidence>
<name>A0A815SM26_9BILA</name>
<feature type="non-terminal residue" evidence="2">
    <location>
        <position position="1"/>
    </location>
</feature>
<dbReference type="PANTHER" id="PTHR12419">
    <property type="entry name" value="OTU DOMAIN CONTAINING PROTEIN"/>
    <property type="match status" value="1"/>
</dbReference>
<dbReference type="GO" id="GO:0016579">
    <property type="term" value="P:protein deubiquitination"/>
    <property type="evidence" value="ECO:0007669"/>
    <property type="project" value="TreeGrafter"/>
</dbReference>
<comment type="caution">
    <text evidence="2">The sequence shown here is derived from an EMBL/GenBank/DDBJ whole genome shotgun (WGS) entry which is preliminary data.</text>
</comment>
<dbReference type="SUPFAM" id="SSF54001">
    <property type="entry name" value="Cysteine proteinases"/>
    <property type="match status" value="1"/>
</dbReference>
<organism evidence="2 4">
    <name type="scientific">Didymodactylos carnosus</name>
    <dbReference type="NCBI Taxonomy" id="1234261"/>
    <lineage>
        <taxon>Eukaryota</taxon>
        <taxon>Metazoa</taxon>
        <taxon>Spiralia</taxon>
        <taxon>Gnathifera</taxon>
        <taxon>Rotifera</taxon>
        <taxon>Eurotatoria</taxon>
        <taxon>Bdelloidea</taxon>
        <taxon>Philodinida</taxon>
        <taxon>Philodinidae</taxon>
        <taxon>Didymodactylos</taxon>
    </lineage>
</organism>
<keyword evidence="4" id="KW-1185">Reference proteome</keyword>
<evidence type="ECO:0000313" key="4">
    <source>
        <dbReference type="Proteomes" id="UP000663829"/>
    </source>
</evidence>
<dbReference type="Proteomes" id="UP000681722">
    <property type="component" value="Unassembled WGS sequence"/>
</dbReference>
<evidence type="ECO:0000313" key="2">
    <source>
        <dbReference type="EMBL" id="CAF1493300.1"/>
    </source>
</evidence>
<dbReference type="OrthoDB" id="6137149at2759"/>
<dbReference type="AlphaFoldDB" id="A0A815SM26"/>
<dbReference type="GO" id="GO:0004843">
    <property type="term" value="F:cysteine-type deubiquitinase activity"/>
    <property type="evidence" value="ECO:0007669"/>
    <property type="project" value="TreeGrafter"/>
</dbReference>
<evidence type="ECO:0000259" key="1">
    <source>
        <dbReference type="PROSITE" id="PS50802"/>
    </source>
</evidence>
<dbReference type="PROSITE" id="PS50802">
    <property type="entry name" value="OTU"/>
    <property type="match status" value="1"/>
</dbReference>
<dbReference type="InterPro" id="IPR003323">
    <property type="entry name" value="OTU_dom"/>
</dbReference>
<proteinExistence type="predicted"/>
<dbReference type="Gene3D" id="3.90.70.80">
    <property type="match status" value="1"/>
</dbReference>
<sequence>KNVNDRKTKTTTPTTAKASLELLQQLHLTTTAEAAAATVFTLTTPSHQSPVSATFNDIISLQRKKLKSDQDETTEPELIITANNNIMKNNDNQLNMSPTNQPSVQLGNVEKIDLTEEHQTNSVILIEKSGNEMMYSPPNDQWMADRLADLKLFRTRNRKNILNYATFGKTQAISVNTKPFSIKSIQPDGNCFFRGLSYTLTGSEEYHAEFRNLVISQIRLQNYTNYGKDEYNHLTADEYIKKSKVNRLGVFSCEKEIFAACDLLKCEIYIYQSERNLWIKFKPVYSQVSGSMAIYLRRNNNKNHFDVVLDIEPGSYAT</sequence>